<dbReference type="GeneID" id="99669025"/>
<feature type="region of interest" description="Disordered" evidence="2">
    <location>
        <begin position="321"/>
        <end position="344"/>
    </location>
</feature>
<dbReference type="RefSeq" id="WP_004289485.1">
    <property type="nucleotide sequence ID" value="NZ_JGDB01000027.1"/>
</dbReference>
<evidence type="ECO:0000259" key="4">
    <source>
        <dbReference type="PROSITE" id="PS51123"/>
    </source>
</evidence>
<dbReference type="GO" id="GO:0016020">
    <property type="term" value="C:membrane"/>
    <property type="evidence" value="ECO:0007669"/>
    <property type="project" value="UniProtKB-UniRule"/>
</dbReference>
<evidence type="ECO:0000313" key="6">
    <source>
        <dbReference type="Proteomes" id="UP000020773"/>
    </source>
</evidence>
<keyword evidence="1" id="KW-0472">Membrane</keyword>
<evidence type="ECO:0000256" key="3">
    <source>
        <dbReference type="SAM" id="SignalP"/>
    </source>
</evidence>
<evidence type="ECO:0000313" key="5">
    <source>
        <dbReference type="EMBL" id="EXY91872.1"/>
    </source>
</evidence>
<dbReference type="InterPro" id="IPR036737">
    <property type="entry name" value="OmpA-like_sf"/>
</dbReference>
<dbReference type="SUPFAM" id="SSF103088">
    <property type="entry name" value="OmpA-like"/>
    <property type="match status" value="1"/>
</dbReference>
<dbReference type="Pfam" id="PF00691">
    <property type="entry name" value="OmpA"/>
    <property type="match status" value="1"/>
</dbReference>
<dbReference type="PATRIC" id="fig|1339316.3.peg.1306"/>
<dbReference type="PROSITE" id="PS51123">
    <property type="entry name" value="OMPA_2"/>
    <property type="match status" value="1"/>
</dbReference>
<evidence type="ECO:0000256" key="1">
    <source>
        <dbReference type="PROSITE-ProRule" id="PRU00473"/>
    </source>
</evidence>
<keyword evidence="3" id="KW-0732">Signal</keyword>
<dbReference type="InterPro" id="IPR006665">
    <property type="entry name" value="OmpA-like"/>
</dbReference>
<organism evidence="5 6">
    <name type="scientific">Bacteroides fragilis str. 3998T(B)3</name>
    <dbReference type="NCBI Taxonomy" id="1339316"/>
    <lineage>
        <taxon>Bacteria</taxon>
        <taxon>Pseudomonadati</taxon>
        <taxon>Bacteroidota</taxon>
        <taxon>Bacteroidia</taxon>
        <taxon>Bacteroidales</taxon>
        <taxon>Bacteroidaceae</taxon>
        <taxon>Bacteroides</taxon>
    </lineage>
</organism>
<accession>A0A015UAM4</accession>
<sequence>MTKNIIFIIAALCSLQARADVQPTERDTVHRTYRYDDTELLQPLQPLYLDGVVVPARGNGNWFVSIAGGATAFLGTPLGCEDLFGRLKPSYSLALGKWFTPWVGARINYNGLQFKDGTLAVQEYHYLHADLLWNVLGGSYVRQKLVRWHLAPFAGIGLLHHATNGHNPFAISYGIQGQYRISKRVSALMELSGTTTFQDFDGYGKANRLGDHMLSLTAGFSFHIGKVGWKRAIDPSPYIRRDRQLVDYINVLSEQNSRYAGQHDKDSRTLAELKKILEIEGLLDTYSHFFDDDDAIERKGYPRNNYSGLNSLRARLKNKHWNGKSPLEGQAPNGNGRADSLQHWPDSVPGLGTGQFENLPDSTLADYAVRMQSGRECIGAPIFFFFELGTSHLTDPSQLVNLDELARVAKKYGLKVKVTGAADSATGTIGINNALSASRADYIASELNKRGLSPDRMTKTGEGGISDYAPTEANRHTRVELFFGKCEENECSSVNR</sequence>
<protein>
    <submittedName>
        <fullName evidence="5">OmpA family protein</fullName>
    </submittedName>
</protein>
<name>A0A015UAM4_BACFG</name>
<proteinExistence type="predicted"/>
<reference evidence="5 6" key="1">
    <citation type="submission" date="2014-02" db="EMBL/GenBank/DDBJ databases">
        <authorList>
            <person name="Sears C."/>
            <person name="Carroll K."/>
            <person name="Sack B.R."/>
            <person name="Qadri F."/>
            <person name="Myers L.L."/>
            <person name="Chung G.-T."/>
            <person name="Escheverria P."/>
            <person name="Fraser C.M."/>
            <person name="Sadzewicz L."/>
            <person name="Shefchek K.A."/>
            <person name="Tallon L."/>
            <person name="Das S.P."/>
            <person name="Daugherty S."/>
            <person name="Mongodin E.F."/>
        </authorList>
    </citation>
    <scope>NUCLEOTIDE SEQUENCE [LARGE SCALE GENOMIC DNA]</scope>
    <source>
        <strain evidence="6">3998T(B)3</strain>
    </source>
</reference>
<feature type="signal peptide" evidence="3">
    <location>
        <begin position="1"/>
        <end position="19"/>
    </location>
</feature>
<dbReference type="AlphaFoldDB" id="A0A015UAM4"/>
<feature type="chain" id="PRO_5001479560" evidence="3">
    <location>
        <begin position="20"/>
        <end position="496"/>
    </location>
</feature>
<comment type="caution">
    <text evidence="5">The sequence shown here is derived from an EMBL/GenBank/DDBJ whole genome shotgun (WGS) entry which is preliminary data.</text>
</comment>
<evidence type="ECO:0000256" key="2">
    <source>
        <dbReference type="SAM" id="MobiDB-lite"/>
    </source>
</evidence>
<dbReference type="Gene3D" id="3.30.1330.60">
    <property type="entry name" value="OmpA-like domain"/>
    <property type="match status" value="1"/>
</dbReference>
<gene>
    <name evidence="5" type="ORF">M125_1344</name>
</gene>
<dbReference type="Proteomes" id="UP000020773">
    <property type="component" value="Unassembled WGS sequence"/>
</dbReference>
<feature type="domain" description="OmpA-like" evidence="4">
    <location>
        <begin position="373"/>
        <end position="496"/>
    </location>
</feature>
<dbReference type="EMBL" id="JGDB01000027">
    <property type="protein sequence ID" value="EXY91872.1"/>
    <property type="molecule type" value="Genomic_DNA"/>
</dbReference>